<name>L7L5B0_9ACTN</name>
<protein>
    <recommendedName>
        <fullName evidence="4">Metalloprotease</fullName>
    </recommendedName>
</protein>
<dbReference type="eggNOG" id="COG2321">
    <property type="taxonomic scope" value="Bacteria"/>
</dbReference>
<dbReference type="Proteomes" id="UP000053405">
    <property type="component" value="Unassembled WGS sequence"/>
</dbReference>
<feature type="signal peptide" evidence="1">
    <location>
        <begin position="1"/>
        <end position="30"/>
    </location>
</feature>
<organism evidence="2 3">
    <name type="scientific">Gordonia hirsuta DSM 44140 = NBRC 16056</name>
    <dbReference type="NCBI Taxonomy" id="1121927"/>
    <lineage>
        <taxon>Bacteria</taxon>
        <taxon>Bacillati</taxon>
        <taxon>Actinomycetota</taxon>
        <taxon>Actinomycetes</taxon>
        <taxon>Mycobacteriales</taxon>
        <taxon>Gordoniaceae</taxon>
        <taxon>Gordonia</taxon>
    </lineage>
</organism>
<evidence type="ECO:0000313" key="2">
    <source>
        <dbReference type="EMBL" id="GAC56119.1"/>
    </source>
</evidence>
<keyword evidence="3" id="KW-1185">Reference proteome</keyword>
<reference evidence="2 3" key="1">
    <citation type="submission" date="2012-12" db="EMBL/GenBank/DDBJ databases">
        <title>Whole genome shotgun sequence of Gordonia hirsuta NBRC 16056.</title>
        <authorList>
            <person name="Isaki-Nakamura S."/>
            <person name="Hosoyama A."/>
            <person name="Tsuchikane K."/>
            <person name="Katsumata H."/>
            <person name="Baba S."/>
            <person name="Yamazaki S."/>
            <person name="Fujita N."/>
        </authorList>
    </citation>
    <scope>NUCLEOTIDE SEQUENCE [LARGE SCALE GENOMIC DNA]</scope>
    <source>
        <strain evidence="2 3">NBRC 16056</strain>
    </source>
</reference>
<evidence type="ECO:0000256" key="1">
    <source>
        <dbReference type="SAM" id="SignalP"/>
    </source>
</evidence>
<dbReference type="STRING" id="1121927.GOHSU_03_00130"/>
<feature type="chain" id="PRO_5003979799" description="Metalloprotease" evidence="1">
    <location>
        <begin position="31"/>
        <end position="207"/>
    </location>
</feature>
<sequence>MRKIFSSALITAATAVAVVATAAGAGTADAAPVYEQDYRVAVQAVSTYWKDQAPELFGRKYVAPANRGVLEPGTATGCGEMPKNNAIYCPRDHSVQFGRDYLEQAAGSGDVLVYDVVAHEWAHAVLRQQPAGVVHKPQELQAQCLSGGALGDLVRQEVLVVDEGDEEGFAALFNRSSAPGDIHGTAKQQAQAFMTGWKQGPKACFDR</sequence>
<evidence type="ECO:0008006" key="4">
    <source>
        <dbReference type="Google" id="ProtNLM"/>
    </source>
</evidence>
<dbReference type="OrthoDB" id="5168289at2"/>
<dbReference type="RefSeq" id="WP_005935688.1">
    <property type="nucleotide sequence ID" value="NZ_ATVK01000002.1"/>
</dbReference>
<proteinExistence type="predicted"/>
<dbReference type="SUPFAM" id="SSF55486">
    <property type="entry name" value="Metalloproteases ('zincins'), catalytic domain"/>
    <property type="match status" value="1"/>
</dbReference>
<dbReference type="EMBL" id="BANT01000003">
    <property type="protein sequence ID" value="GAC56119.1"/>
    <property type="molecule type" value="Genomic_DNA"/>
</dbReference>
<keyword evidence="1" id="KW-0732">Signal</keyword>
<comment type="caution">
    <text evidence="2">The sequence shown here is derived from an EMBL/GenBank/DDBJ whole genome shotgun (WGS) entry which is preliminary data.</text>
</comment>
<gene>
    <name evidence="2" type="ORF">GOHSU_03_00130</name>
</gene>
<evidence type="ECO:0000313" key="3">
    <source>
        <dbReference type="Proteomes" id="UP000053405"/>
    </source>
</evidence>
<dbReference type="AlphaFoldDB" id="L7L5B0"/>
<accession>L7L5B0</accession>